<evidence type="ECO:0000256" key="1">
    <source>
        <dbReference type="ARBA" id="ARBA00022737"/>
    </source>
</evidence>
<feature type="domain" description="Reelin" evidence="2">
    <location>
        <begin position="1"/>
        <end position="116"/>
    </location>
</feature>
<dbReference type="InterPro" id="IPR002861">
    <property type="entry name" value="Reeler_dom"/>
</dbReference>
<dbReference type="CDD" id="cd08544">
    <property type="entry name" value="Reeler"/>
    <property type="match status" value="1"/>
</dbReference>
<comment type="caution">
    <text evidence="4">The sequence shown here is derived from an EMBL/GenBank/DDBJ whole genome shotgun (WGS) entry which is preliminary data.</text>
</comment>
<dbReference type="PROSITE" id="PS51020">
    <property type="entry name" value="SPONDIN"/>
    <property type="match status" value="1"/>
</dbReference>
<dbReference type="InterPro" id="IPR051418">
    <property type="entry name" value="Spondin/Thrombospondin_T1"/>
</dbReference>
<dbReference type="OrthoDB" id="347314at2759"/>
<sequence>MGSRSFDKIQHFRRFTINVESTNDPANLSPQKVGTFQLFGDSLSKFNEDCVNTLSENNDLPKTEIFFMWKAPPPGSGCVTFRAMVLEDEHHWYADDGALSKTFCEQTERDVKFDAEDCCACDEAKYTMIFEGIWSNRTHPKDFPFSLWLTHFSDVIGASHERNFSFWGEGQYATEGFRSLAEWGSVRLMETELRAKSRYLRTIIKAAGLWYPNVNTNTTTTFKTDRRHNLISVASMFGKFFYNYLVYGKNNLNKTIY</sequence>
<dbReference type="PANTHER" id="PTHR11311:SF23">
    <property type="entry name" value="SPONDIN-1"/>
    <property type="match status" value="1"/>
</dbReference>
<feature type="domain" description="Spondin" evidence="3">
    <location>
        <begin position="114"/>
        <end position="257"/>
    </location>
</feature>
<evidence type="ECO:0008006" key="6">
    <source>
        <dbReference type="Google" id="ProtNLM"/>
    </source>
</evidence>
<keyword evidence="5" id="KW-1185">Reference proteome</keyword>
<dbReference type="Pfam" id="PF02014">
    <property type="entry name" value="Reeler"/>
    <property type="match status" value="1"/>
</dbReference>
<dbReference type="Gene3D" id="2.60.40.2130">
    <property type="entry name" value="F-spondin domain"/>
    <property type="match status" value="1"/>
</dbReference>
<keyword evidence="1" id="KW-0677">Repeat</keyword>
<dbReference type="EMBL" id="LJIG01002133">
    <property type="protein sequence ID" value="KRT84807.1"/>
    <property type="molecule type" value="Genomic_DNA"/>
</dbReference>
<protein>
    <recommendedName>
        <fullName evidence="6">Spondin domain-containing protein</fullName>
    </recommendedName>
</protein>
<evidence type="ECO:0000259" key="2">
    <source>
        <dbReference type="PROSITE" id="PS51019"/>
    </source>
</evidence>
<proteinExistence type="predicted"/>
<evidence type="ECO:0000313" key="4">
    <source>
        <dbReference type="EMBL" id="KRT84807.1"/>
    </source>
</evidence>
<reference evidence="4 5" key="1">
    <citation type="submission" date="2015-09" db="EMBL/GenBank/DDBJ databases">
        <title>Draft genome of the scarab beetle Oryctes borbonicus.</title>
        <authorList>
            <person name="Meyer J.M."/>
            <person name="Markov G.V."/>
            <person name="Baskaran P."/>
            <person name="Herrmann M."/>
            <person name="Sommer R.J."/>
            <person name="Roedelsperger C."/>
        </authorList>
    </citation>
    <scope>NUCLEOTIDE SEQUENCE [LARGE SCALE GENOMIC DNA]</scope>
    <source>
        <strain evidence="4">OB123</strain>
        <tissue evidence="4">Whole animal</tissue>
    </source>
</reference>
<organism evidence="4 5">
    <name type="scientific">Oryctes borbonicus</name>
    <dbReference type="NCBI Taxonomy" id="1629725"/>
    <lineage>
        <taxon>Eukaryota</taxon>
        <taxon>Metazoa</taxon>
        <taxon>Ecdysozoa</taxon>
        <taxon>Arthropoda</taxon>
        <taxon>Hexapoda</taxon>
        <taxon>Insecta</taxon>
        <taxon>Pterygota</taxon>
        <taxon>Neoptera</taxon>
        <taxon>Endopterygota</taxon>
        <taxon>Coleoptera</taxon>
        <taxon>Polyphaga</taxon>
        <taxon>Scarabaeiformia</taxon>
        <taxon>Scarabaeidae</taxon>
        <taxon>Dynastinae</taxon>
        <taxon>Oryctes</taxon>
    </lineage>
</organism>
<dbReference type="NCBIfam" id="NF038123">
    <property type="entry name" value="NF038123_dom"/>
    <property type="match status" value="1"/>
</dbReference>
<dbReference type="PANTHER" id="PTHR11311">
    <property type="entry name" value="SPONDIN"/>
    <property type="match status" value="1"/>
</dbReference>
<dbReference type="Gene3D" id="2.60.40.4060">
    <property type="entry name" value="Reeler domain"/>
    <property type="match status" value="1"/>
</dbReference>
<dbReference type="Pfam" id="PF06468">
    <property type="entry name" value="Spond_N"/>
    <property type="match status" value="1"/>
</dbReference>
<name>A0A0T6BD31_9SCAR</name>
<dbReference type="InterPro" id="IPR038678">
    <property type="entry name" value="Spondin_N_sf"/>
</dbReference>
<dbReference type="PROSITE" id="PS51019">
    <property type="entry name" value="REELIN"/>
    <property type="match status" value="1"/>
</dbReference>
<gene>
    <name evidence="4" type="ORF">AMK59_501</name>
</gene>
<dbReference type="AlphaFoldDB" id="A0A0T6BD31"/>
<evidence type="ECO:0000259" key="3">
    <source>
        <dbReference type="PROSITE" id="PS51020"/>
    </source>
</evidence>
<accession>A0A0T6BD31</accession>
<evidence type="ECO:0000313" key="5">
    <source>
        <dbReference type="Proteomes" id="UP000051574"/>
    </source>
</evidence>
<dbReference type="GO" id="GO:0007155">
    <property type="term" value="P:cell adhesion"/>
    <property type="evidence" value="ECO:0007669"/>
    <property type="project" value="TreeGrafter"/>
</dbReference>
<dbReference type="GO" id="GO:0031012">
    <property type="term" value="C:extracellular matrix"/>
    <property type="evidence" value="ECO:0007669"/>
    <property type="project" value="TreeGrafter"/>
</dbReference>
<dbReference type="InterPro" id="IPR042307">
    <property type="entry name" value="Reeler_sf"/>
</dbReference>
<dbReference type="InterPro" id="IPR009465">
    <property type="entry name" value="Spondin_N"/>
</dbReference>
<dbReference type="Proteomes" id="UP000051574">
    <property type="component" value="Unassembled WGS sequence"/>
</dbReference>